<accession>C0GEB9</accession>
<dbReference type="EMBL" id="ACJM01000003">
    <property type="protein sequence ID" value="EEG78413.1"/>
    <property type="molecule type" value="Genomic_DNA"/>
</dbReference>
<feature type="domain" description="D-Lysine 5,6-aminomutase alpha subunit" evidence="1">
    <location>
        <begin position="3"/>
        <end position="510"/>
    </location>
</feature>
<dbReference type="Proteomes" id="UP000006443">
    <property type="component" value="Unassembled WGS sequence"/>
</dbReference>
<dbReference type="OrthoDB" id="9759220at2"/>
<dbReference type="eggNOG" id="COG0274">
    <property type="taxonomic scope" value="Bacteria"/>
</dbReference>
<dbReference type="RefSeq" id="WP_008515146.1">
    <property type="nucleotide sequence ID" value="NZ_ACJM01000003.1"/>
</dbReference>
<comment type="caution">
    <text evidence="2">The sequence shown here is derived from an EMBL/GenBank/DDBJ whole genome shotgun (WGS) entry which is preliminary data.</text>
</comment>
<reference evidence="2 3" key="1">
    <citation type="submission" date="2009-02" db="EMBL/GenBank/DDBJ databases">
        <title>Sequencing of the draft genome and assembly of Dethiobacter alkaliphilus AHT 1.</title>
        <authorList>
            <consortium name="US DOE Joint Genome Institute (JGI-PGF)"/>
            <person name="Lucas S."/>
            <person name="Copeland A."/>
            <person name="Lapidus A."/>
            <person name="Glavina del Rio T."/>
            <person name="Dalin E."/>
            <person name="Tice H."/>
            <person name="Bruce D."/>
            <person name="Goodwin L."/>
            <person name="Pitluck S."/>
            <person name="Larimer F."/>
            <person name="Land M.L."/>
            <person name="Hauser L."/>
            <person name="Muyzer G."/>
        </authorList>
    </citation>
    <scope>NUCLEOTIDE SEQUENCE [LARGE SCALE GENOMIC DNA]</scope>
    <source>
        <strain evidence="2 3">AHT 1</strain>
    </source>
</reference>
<dbReference type="InterPro" id="IPR015130">
    <property type="entry name" value="Lys-AminoMut_A"/>
</dbReference>
<gene>
    <name evidence="2" type="ORF">DealDRAFT_0828</name>
</gene>
<organism evidence="2 3">
    <name type="scientific">Dethiobacter alkaliphilus AHT 1</name>
    <dbReference type="NCBI Taxonomy" id="555088"/>
    <lineage>
        <taxon>Bacteria</taxon>
        <taxon>Bacillati</taxon>
        <taxon>Bacillota</taxon>
        <taxon>Dethiobacteria</taxon>
        <taxon>Dethiobacterales</taxon>
        <taxon>Dethiobacteraceae</taxon>
        <taxon>Dethiobacter</taxon>
    </lineage>
</organism>
<dbReference type="GO" id="GO:0003824">
    <property type="term" value="F:catalytic activity"/>
    <property type="evidence" value="ECO:0007669"/>
    <property type="project" value="InterPro"/>
</dbReference>
<proteinExistence type="predicted"/>
<name>C0GEB9_DETAL</name>
<evidence type="ECO:0000313" key="3">
    <source>
        <dbReference type="Proteomes" id="UP000006443"/>
    </source>
</evidence>
<dbReference type="SUPFAM" id="SSF51703">
    <property type="entry name" value="Cobalamin (vitamin B12)-dependent enzymes"/>
    <property type="match status" value="1"/>
</dbReference>
<sequence>MELRLDREKIIRARELSQGIVDEVMSYIHNHTTVSVERAYLRLLGIDGIDANGVPLPNVVVKQLQDANALSRGVCYWMANAMHNHGLTLQEVAEQAARGKLNLLTGKENNPQIVLPLLERYAENAIQKIDHQRKERQRLQQELGQGREPLLYIIVATGDIYADIEQAKAGVMQGADIVAVIRHTAQSLFDYVPYSATDGGVGGTYATQENFHIMRQAMDDAGRQAGKYIMVTNYCSGLCMPEIAVMGAMERLDVMLNDSMYGIIFRDINMRRTLIDQYISRMLNGYAGIIINTGEDNYLTTADAYEKAHTVIASQFINERFALESGLKEEQIGLGHAFEISPNKKDSLLMELAQAQLVRQLFPNSPIKYMPPTKHMTGNIFKGHVQNTLFNLTSILTGQSIHLLGMLTEALHTPHLQDRYLSVEGARYVFDAAGSLADELVIKPGGQMEQRAAQVLTDAVDMLEEINSLGLMNAISRGMFADIARQPDGGKGQEGVITKSPDYYTPFIELLRERRATHGFKAS</sequence>
<dbReference type="Gene3D" id="3.20.20.440">
    <property type="entry name" value="D-Lysine 5,6-aminomutase alpha subunit"/>
    <property type="match status" value="1"/>
</dbReference>
<evidence type="ECO:0000259" key="1">
    <source>
        <dbReference type="Pfam" id="PF09043"/>
    </source>
</evidence>
<keyword evidence="3" id="KW-1185">Reference proteome</keyword>
<dbReference type="InterPro" id="IPR016176">
    <property type="entry name" value="Cbl-dep_enz_cat"/>
</dbReference>
<dbReference type="InterPro" id="IPR037086">
    <property type="entry name" value="Lys-AminoMut_asu_sf"/>
</dbReference>
<dbReference type="GO" id="GO:0031419">
    <property type="term" value="F:cobalamin binding"/>
    <property type="evidence" value="ECO:0007669"/>
    <property type="project" value="InterPro"/>
</dbReference>
<dbReference type="STRING" id="555088.DealDRAFT_0828"/>
<protein>
    <submittedName>
        <fullName evidence="2">D-Lysine 56-aminomutase alpha subunit</fullName>
    </submittedName>
</protein>
<dbReference type="AlphaFoldDB" id="C0GEB9"/>
<evidence type="ECO:0000313" key="2">
    <source>
        <dbReference type="EMBL" id="EEG78413.1"/>
    </source>
</evidence>
<dbReference type="Pfam" id="PF09043">
    <property type="entry name" value="Lys-AminoMut_A"/>
    <property type="match status" value="1"/>
</dbReference>